<dbReference type="Gene3D" id="3.40.50.410">
    <property type="entry name" value="von Willebrand factor, type A domain"/>
    <property type="match status" value="1"/>
</dbReference>
<keyword evidence="3" id="KW-1185">Reference proteome</keyword>
<evidence type="ECO:0000313" key="3">
    <source>
        <dbReference type="Proteomes" id="UP001149400"/>
    </source>
</evidence>
<dbReference type="InterPro" id="IPR010221">
    <property type="entry name" value="VCBS_dom"/>
</dbReference>
<dbReference type="CDD" id="cd00198">
    <property type="entry name" value="vWFA"/>
    <property type="match status" value="1"/>
</dbReference>
<dbReference type="InterPro" id="IPR011049">
    <property type="entry name" value="Serralysin-like_metalloprot_C"/>
</dbReference>
<dbReference type="Pfam" id="PF17963">
    <property type="entry name" value="Big_9"/>
    <property type="match status" value="1"/>
</dbReference>
<dbReference type="InterPro" id="IPR038081">
    <property type="entry name" value="CalX-like_sf"/>
</dbReference>
<evidence type="ECO:0000313" key="2">
    <source>
        <dbReference type="EMBL" id="MDD1794087.1"/>
    </source>
</evidence>
<dbReference type="SMART" id="SM00327">
    <property type="entry name" value="VWA"/>
    <property type="match status" value="1"/>
</dbReference>
<dbReference type="SUPFAM" id="SSF51120">
    <property type="entry name" value="beta-Roll"/>
    <property type="match status" value="1"/>
</dbReference>
<dbReference type="NCBIfam" id="TIGR01965">
    <property type="entry name" value="VCBS_repeat"/>
    <property type="match status" value="1"/>
</dbReference>
<dbReference type="SUPFAM" id="SSF141072">
    <property type="entry name" value="CalX-like"/>
    <property type="match status" value="1"/>
</dbReference>
<proteinExistence type="predicted"/>
<dbReference type="PROSITE" id="PS50234">
    <property type="entry name" value="VWFA"/>
    <property type="match status" value="1"/>
</dbReference>
<dbReference type="RefSeq" id="WP_274164929.1">
    <property type="nucleotide sequence ID" value="NZ_JAJUBC010000014.1"/>
</dbReference>
<dbReference type="InterPro" id="IPR002035">
    <property type="entry name" value="VWF_A"/>
</dbReference>
<evidence type="ECO:0000259" key="1">
    <source>
        <dbReference type="PROSITE" id="PS50234"/>
    </source>
</evidence>
<protein>
    <submittedName>
        <fullName evidence="2">VWA domain-containing protein</fullName>
    </submittedName>
</protein>
<comment type="caution">
    <text evidence="2">The sequence shown here is derived from an EMBL/GenBank/DDBJ whole genome shotgun (WGS) entry which is preliminary data.</text>
</comment>
<sequence length="1127" mass="118901">NDLPQILSISSPTVTEGEAAKFTVTLTNPSTTATSVSMSLASGSADKNVDFTGTTVMVNGKLTPVNADGSFVVTVPANSVSFDITINTLDNKDANNNSIVEGKEDFTLSGKTDNQTDPVVGKGTILDNDDLLVKNNAAKIGDAEIDANNPEATGKLQLNVKDASEFDAKFVNIDDLPVITSGGEKVEWSVSSDGKTLTATTEGGAPVLEVVLTNGTKSTNGTSDSEKPTFTVNQMLPIDHAEPQNPNSADENTLLINPEVEFTGSGSTAGVVDKGTINISVKDDIPTASKVEHNVTVTSSQTDTNIQFILDKSGSMDTEMDDGQTRLEAMQKAVEALIEQYDVYGNVKVQIIVFDKHDDVLDAQGTVWMDPAAALALLESISEGGKTDFSGALEEAMSKGDEASWDADGKLSSGKNVSYFFSDGNPNENSSNFADKVEEWKQHLTSKNINAITVNINKNGSTTTELDDIAFDGTSNTDTTANNLSDMVDGIPVVPAYSVSDIEGDLFATNSGNKYGADEGKALVIAFTGGTYTFDLTDPSKSSGTGLDGQNVKLVDGKLHITNSFGDKLIISSDGKYTFVAGELGAQSRVFAVDFTLVDKDGDSALSQLQINVPSMPRISINDSNGDAIGDTSVVEGSQESGANTVSLTLSGDRVNKFTVGDEAFDIPRNVDELVGSTWIDSDSGLAFKISAASENLNGVISIELTFKSKSAVQHNKSDNDVIVIPVSVTSGSGKNEITSTDALFVNVEDTAPRAVDDTRTIDEDSAVTGNVIVGSNQGTGQDHIGSDDTSITRIRAYVQKGNSSNFGWKWIDVPDDGSDLTIQSKYGTLVIDKFGDFTFTPNERANSLNDGEIKSPEFTYELEDADGDTSSATLTIDIIGETDRTSVKGYDADDNITVRDEWEDILATLGGYDGVHYTEQALADNGWNFQTDRAPGDTANADADYDPLTGAILDGGAGNDQITGGNGSDILIGGSNGHGSSGATGRYDGDELTGDKGDDIFLWRKSDISNSGAVSGNDAVSDLVTDFRTTTGEKDILDISDLLSKDSVIQITSENSGNDTVIAIDTNGDGTFDQEIILQSSSFNDMDDIIKNGMFDDKTTALINSSDTAINGEGTTTIVIDLDLNP</sequence>
<reference evidence="2" key="1">
    <citation type="submission" date="2021-12" db="EMBL/GenBank/DDBJ databases">
        <title>Enterovibrio ZSDZ35 sp. nov. and Enterovibrio ZSDZ42 sp. nov., isolated from coastal seawater in Qingdao.</title>
        <authorList>
            <person name="Zhang P."/>
        </authorList>
    </citation>
    <scope>NUCLEOTIDE SEQUENCE</scope>
    <source>
        <strain evidence="2">ZSDZ42</strain>
    </source>
</reference>
<dbReference type="Gene3D" id="2.150.10.10">
    <property type="entry name" value="Serralysin-like metalloprotease, C-terminal"/>
    <property type="match status" value="1"/>
</dbReference>
<name>A0ABT5R1D6_9GAMM</name>
<dbReference type="InterPro" id="IPR036465">
    <property type="entry name" value="vWFA_dom_sf"/>
</dbReference>
<feature type="domain" description="VWFA" evidence="1">
    <location>
        <begin position="305"/>
        <end position="491"/>
    </location>
</feature>
<gene>
    <name evidence="2" type="ORF">LRP50_13170</name>
</gene>
<dbReference type="Gene3D" id="2.60.40.2030">
    <property type="match status" value="1"/>
</dbReference>
<feature type="non-terminal residue" evidence="2">
    <location>
        <position position="1"/>
    </location>
</feature>
<dbReference type="Pfam" id="PF13519">
    <property type="entry name" value="VWA_2"/>
    <property type="match status" value="1"/>
</dbReference>
<dbReference type="SUPFAM" id="SSF53300">
    <property type="entry name" value="vWA-like"/>
    <property type="match status" value="1"/>
</dbReference>
<accession>A0ABT5R1D6</accession>
<dbReference type="EMBL" id="JAJUBC010000014">
    <property type="protein sequence ID" value="MDD1794087.1"/>
    <property type="molecule type" value="Genomic_DNA"/>
</dbReference>
<dbReference type="Proteomes" id="UP001149400">
    <property type="component" value="Unassembled WGS sequence"/>
</dbReference>
<organism evidence="2 3">
    <name type="scientific">Enterovibrio gelatinilyticus</name>
    <dbReference type="NCBI Taxonomy" id="2899819"/>
    <lineage>
        <taxon>Bacteria</taxon>
        <taxon>Pseudomonadati</taxon>
        <taxon>Pseudomonadota</taxon>
        <taxon>Gammaproteobacteria</taxon>
        <taxon>Vibrionales</taxon>
        <taxon>Vibrionaceae</taxon>
        <taxon>Enterovibrio</taxon>
    </lineage>
</organism>